<dbReference type="Pfam" id="PF05050">
    <property type="entry name" value="Methyltransf_21"/>
    <property type="match status" value="1"/>
</dbReference>
<dbReference type="STRING" id="565034.BHWA1_00460"/>
<dbReference type="PANTHER" id="PTHR34203:SF15">
    <property type="entry name" value="SLL1173 PROTEIN"/>
    <property type="match status" value="1"/>
</dbReference>
<dbReference type="NCBIfam" id="TIGR01444">
    <property type="entry name" value="fkbM_fam"/>
    <property type="match status" value="1"/>
</dbReference>
<dbReference type="EMBL" id="CP001357">
    <property type="protein sequence ID" value="ACN82956.1"/>
    <property type="molecule type" value="Genomic_DNA"/>
</dbReference>
<accession>A0A3B6VGD2</accession>
<reference evidence="2 3" key="1">
    <citation type="journal article" date="2009" name="PLoS ONE">
        <title>Genome sequence of the pathogenic intestinal spirochete Brachyspira hyodysenteriae reveals adaptations to its lifestyle in the porcine large intestine.</title>
        <authorList>
            <person name="Bellgard M.I."/>
            <person name="Wanchanthuek P."/>
            <person name="La T."/>
            <person name="Ryan K."/>
            <person name="Moolhuijzen P."/>
            <person name="Albertyn Z."/>
            <person name="Shaban B."/>
            <person name="Motro Y."/>
            <person name="Dunn D.S."/>
            <person name="Schibeci D."/>
            <person name="Hunter A."/>
            <person name="Barrero R."/>
            <person name="Phillips N.D."/>
            <person name="Hampson D.J."/>
        </authorList>
    </citation>
    <scope>NUCLEOTIDE SEQUENCE [LARGE SCALE GENOMIC DNA]</scope>
    <source>
        <strain evidence="3">ATCC 49526 / WA1</strain>
    </source>
</reference>
<dbReference type="InterPro" id="IPR006342">
    <property type="entry name" value="FkbM_mtfrase"/>
</dbReference>
<dbReference type="GO" id="GO:0032259">
    <property type="term" value="P:methylation"/>
    <property type="evidence" value="ECO:0007669"/>
    <property type="project" value="UniProtKB-KW"/>
</dbReference>
<organism evidence="2 3">
    <name type="scientific">Brachyspira hyodysenteriae (strain ATCC 49526 / WA1)</name>
    <dbReference type="NCBI Taxonomy" id="565034"/>
    <lineage>
        <taxon>Bacteria</taxon>
        <taxon>Pseudomonadati</taxon>
        <taxon>Spirochaetota</taxon>
        <taxon>Spirochaetia</taxon>
        <taxon>Brachyspirales</taxon>
        <taxon>Brachyspiraceae</taxon>
        <taxon>Brachyspira</taxon>
    </lineage>
</organism>
<dbReference type="GO" id="GO:0008168">
    <property type="term" value="F:methyltransferase activity"/>
    <property type="evidence" value="ECO:0007669"/>
    <property type="project" value="UniProtKB-KW"/>
</dbReference>
<keyword evidence="3" id="KW-1185">Reference proteome</keyword>
<keyword evidence="2" id="KW-0808">Transferase</keyword>
<name>A0A3B6VGD2_BRAHW</name>
<dbReference type="PANTHER" id="PTHR34203">
    <property type="entry name" value="METHYLTRANSFERASE, FKBM FAMILY PROTEIN"/>
    <property type="match status" value="1"/>
</dbReference>
<protein>
    <submittedName>
        <fullName evidence="2">SAM-dependent methyltransferase</fullName>
    </submittedName>
</protein>
<dbReference type="KEGG" id="bhy:BHWA1_00460"/>
<evidence type="ECO:0000259" key="1">
    <source>
        <dbReference type="Pfam" id="PF05050"/>
    </source>
</evidence>
<gene>
    <name evidence="2" type="ordered locus">BHWA1_00460</name>
</gene>
<dbReference type="RefSeq" id="WP_012670008.1">
    <property type="nucleotide sequence ID" value="NC_012225.1"/>
</dbReference>
<dbReference type="Proteomes" id="UP000001803">
    <property type="component" value="Chromosome"/>
</dbReference>
<evidence type="ECO:0000313" key="2">
    <source>
        <dbReference type="EMBL" id="ACN82956.1"/>
    </source>
</evidence>
<dbReference type="SUPFAM" id="SSF53335">
    <property type="entry name" value="S-adenosyl-L-methionine-dependent methyltransferases"/>
    <property type="match status" value="1"/>
</dbReference>
<keyword evidence="2" id="KW-0489">Methyltransferase</keyword>
<dbReference type="InterPro" id="IPR052514">
    <property type="entry name" value="SAM-dependent_MTase"/>
</dbReference>
<feature type="domain" description="Methyltransferase FkbM" evidence="1">
    <location>
        <begin position="159"/>
        <end position="317"/>
    </location>
</feature>
<proteinExistence type="predicted"/>
<dbReference type="AlphaFoldDB" id="A0A3B6VGD2"/>
<sequence length="339" mass="39583">MDKKSIDNIVWYIPLKKLRDAIRDYMLRDYKNCISPWDIDAIIDFRKSIRNDDNFIEKYKKLISNLDDESIKTINYILKYILEYKNIDDKVIFSDKESSILEKILEEHFFNIIKINDQCFIYDKYLLPSNHFNINVFYYKNGINNIKNLQKIKSKNIIDAGGYIGDSAIVLADYTDKKVYSFEPFKQHYEIMLKTINLNSNTNIIPVNMALGDKNKSLDIFSDGEIKGSHSLETTFSNENNSKNKIEMITLDQFVEEKNIEVGLIKTDLEGFEQPFLNGAINTIKKYKPVLLISIYHSYSDFFEIKPMIEALDLGYSFKILKIKEPSLIGETILIAEIE</sequence>
<dbReference type="InterPro" id="IPR029063">
    <property type="entry name" value="SAM-dependent_MTases_sf"/>
</dbReference>
<dbReference type="Gene3D" id="3.40.50.150">
    <property type="entry name" value="Vaccinia Virus protein VP39"/>
    <property type="match status" value="1"/>
</dbReference>
<evidence type="ECO:0000313" key="3">
    <source>
        <dbReference type="Proteomes" id="UP000001803"/>
    </source>
</evidence>